<comment type="similarity">
    <text evidence="2 13">Belongs to the class-I aminoacyl-tRNA synthetase family.</text>
</comment>
<evidence type="ECO:0000256" key="1">
    <source>
        <dbReference type="ARBA" id="ARBA00004496"/>
    </source>
</evidence>
<evidence type="ECO:0000313" key="17">
    <source>
        <dbReference type="Proteomes" id="UP000190285"/>
    </source>
</evidence>
<dbReference type="GO" id="GO:0005524">
    <property type="term" value="F:ATP binding"/>
    <property type="evidence" value="ECO:0007669"/>
    <property type="project" value="UniProtKB-UniRule"/>
</dbReference>
<evidence type="ECO:0000256" key="4">
    <source>
        <dbReference type="ARBA" id="ARBA00022490"/>
    </source>
</evidence>
<feature type="binding site" evidence="13">
    <location>
        <position position="27"/>
    </location>
    <ligand>
        <name>Zn(2+)</name>
        <dbReference type="ChEBI" id="CHEBI:29105"/>
    </ligand>
</feature>
<feature type="domain" description="Cysteinyl-tRNA synthetase class Ia DALR" evidence="15">
    <location>
        <begin position="353"/>
        <end position="416"/>
    </location>
</feature>
<dbReference type="InterPro" id="IPR024909">
    <property type="entry name" value="Cys-tRNA/MSH_ligase"/>
</dbReference>
<feature type="coiled-coil region" evidence="14">
    <location>
        <begin position="307"/>
        <end position="353"/>
    </location>
</feature>
<evidence type="ECO:0000256" key="7">
    <source>
        <dbReference type="ARBA" id="ARBA00022741"/>
    </source>
</evidence>
<reference evidence="16 17" key="1">
    <citation type="submission" date="2017-02" db="EMBL/GenBank/DDBJ databases">
        <authorList>
            <person name="Peterson S.W."/>
        </authorList>
    </citation>
    <scope>NUCLEOTIDE SEQUENCE [LARGE SCALE GENOMIC DNA]</scope>
    <source>
        <strain evidence="16 17">M1</strain>
    </source>
</reference>
<feature type="binding site" evidence="13">
    <location>
        <position position="267"/>
    </location>
    <ligand>
        <name>ATP</name>
        <dbReference type="ChEBI" id="CHEBI:30616"/>
    </ligand>
</feature>
<dbReference type="Gene3D" id="1.20.120.1910">
    <property type="entry name" value="Cysteine-tRNA ligase, C-terminal anti-codon recognition domain"/>
    <property type="match status" value="1"/>
</dbReference>
<evidence type="ECO:0000256" key="13">
    <source>
        <dbReference type="HAMAP-Rule" id="MF_00041"/>
    </source>
</evidence>
<dbReference type="InterPro" id="IPR009080">
    <property type="entry name" value="tRNAsynth_Ia_anticodon-bd"/>
</dbReference>
<dbReference type="Pfam" id="PF01406">
    <property type="entry name" value="tRNA-synt_1e"/>
    <property type="match status" value="1"/>
</dbReference>
<keyword evidence="7 13" id="KW-0547">Nucleotide-binding</keyword>
<keyword evidence="8 13" id="KW-0862">Zinc</keyword>
<evidence type="ECO:0000256" key="6">
    <source>
        <dbReference type="ARBA" id="ARBA00022723"/>
    </source>
</evidence>
<dbReference type="GO" id="GO:0008270">
    <property type="term" value="F:zinc ion binding"/>
    <property type="evidence" value="ECO:0007669"/>
    <property type="project" value="UniProtKB-UniRule"/>
</dbReference>
<evidence type="ECO:0000259" key="15">
    <source>
        <dbReference type="SMART" id="SM00840"/>
    </source>
</evidence>
<dbReference type="Pfam" id="PF23493">
    <property type="entry name" value="CysS_C"/>
    <property type="match status" value="1"/>
</dbReference>
<keyword evidence="4 13" id="KW-0963">Cytoplasm</keyword>
<dbReference type="SUPFAM" id="SSF47323">
    <property type="entry name" value="Anticodon-binding domain of a subclass of class I aminoacyl-tRNA synthetases"/>
    <property type="match status" value="1"/>
</dbReference>
<gene>
    <name evidence="13" type="primary">cysS</name>
    <name evidence="16" type="ORF">SAMN02194393_04732</name>
</gene>
<dbReference type="InterPro" id="IPR014729">
    <property type="entry name" value="Rossmann-like_a/b/a_fold"/>
</dbReference>
<keyword evidence="9 13" id="KW-0067">ATP-binding</keyword>
<feature type="coiled-coil region" evidence="14">
    <location>
        <begin position="412"/>
        <end position="448"/>
    </location>
</feature>
<comment type="cofactor">
    <cofactor evidence="13">
        <name>Zn(2+)</name>
        <dbReference type="ChEBI" id="CHEBI:29105"/>
    </cofactor>
    <text evidence="13">Binds 1 zinc ion per subunit.</text>
</comment>
<evidence type="ECO:0000313" key="16">
    <source>
        <dbReference type="EMBL" id="SKC87705.1"/>
    </source>
</evidence>
<dbReference type="NCBIfam" id="TIGR00435">
    <property type="entry name" value="cysS"/>
    <property type="match status" value="1"/>
</dbReference>
<keyword evidence="6 13" id="KW-0479">Metal-binding</keyword>
<dbReference type="SUPFAM" id="SSF52374">
    <property type="entry name" value="Nucleotidylyl transferase"/>
    <property type="match status" value="1"/>
</dbReference>
<keyword evidence="11 13" id="KW-0030">Aminoacyl-tRNA synthetase</keyword>
<feature type="short sequence motif" description="'KMSKS' region" evidence="13">
    <location>
        <begin position="264"/>
        <end position="268"/>
    </location>
</feature>
<name>A0A1T5MHN1_9FIRM</name>
<comment type="catalytic activity">
    <reaction evidence="12 13">
        <text>tRNA(Cys) + L-cysteine + ATP = L-cysteinyl-tRNA(Cys) + AMP + diphosphate</text>
        <dbReference type="Rhea" id="RHEA:17773"/>
        <dbReference type="Rhea" id="RHEA-COMP:9661"/>
        <dbReference type="Rhea" id="RHEA-COMP:9679"/>
        <dbReference type="ChEBI" id="CHEBI:30616"/>
        <dbReference type="ChEBI" id="CHEBI:33019"/>
        <dbReference type="ChEBI" id="CHEBI:35235"/>
        <dbReference type="ChEBI" id="CHEBI:78442"/>
        <dbReference type="ChEBI" id="CHEBI:78517"/>
        <dbReference type="ChEBI" id="CHEBI:456215"/>
        <dbReference type="EC" id="6.1.1.16"/>
    </reaction>
</comment>
<protein>
    <recommendedName>
        <fullName evidence="13">Cysteine--tRNA ligase</fullName>
        <ecNumber evidence="13">6.1.1.16</ecNumber>
    </recommendedName>
    <alternativeName>
        <fullName evidence="13">Cysteinyl-tRNA synthetase</fullName>
        <shortName evidence="13">CysRS</shortName>
    </alternativeName>
</protein>
<dbReference type="InterPro" id="IPR015803">
    <property type="entry name" value="Cys-tRNA-ligase"/>
</dbReference>
<dbReference type="InterPro" id="IPR032678">
    <property type="entry name" value="tRNA-synt_1_cat_dom"/>
</dbReference>
<evidence type="ECO:0000256" key="12">
    <source>
        <dbReference type="ARBA" id="ARBA00047398"/>
    </source>
</evidence>
<evidence type="ECO:0000256" key="11">
    <source>
        <dbReference type="ARBA" id="ARBA00023146"/>
    </source>
</evidence>
<dbReference type="PANTHER" id="PTHR10890:SF3">
    <property type="entry name" value="CYSTEINE--TRNA LIGASE, CYTOPLASMIC"/>
    <property type="match status" value="1"/>
</dbReference>
<dbReference type="PANTHER" id="PTHR10890">
    <property type="entry name" value="CYSTEINYL-TRNA SYNTHETASE"/>
    <property type="match status" value="1"/>
</dbReference>
<dbReference type="STRING" id="36842.SAMN02194393_04732"/>
<evidence type="ECO:0000256" key="3">
    <source>
        <dbReference type="ARBA" id="ARBA00011245"/>
    </source>
</evidence>
<dbReference type="InterPro" id="IPR056411">
    <property type="entry name" value="CysS_C"/>
</dbReference>
<proteinExistence type="inferred from homology"/>
<evidence type="ECO:0000256" key="8">
    <source>
        <dbReference type="ARBA" id="ARBA00022833"/>
    </source>
</evidence>
<keyword evidence="17" id="KW-1185">Reference proteome</keyword>
<dbReference type="FunFam" id="3.40.50.620:FF:000009">
    <property type="entry name" value="Cysteine--tRNA ligase"/>
    <property type="match status" value="1"/>
</dbReference>
<sequence>MKLFNTLTRKKEEFVPITPEEVKMYVCGPTVYNFFHIGNARPFIIFDTLRRYLEYRGYKVTYVQNFTDVDDKIIKKANEEGVESKEISKKYIEEYFKDADAIGIKRATIHPKVTENISDIVNFIKNLVEKGYAYEVNGDVYYDTSKFKEYGKLSRQSIEELESGARIEVNETKKHPTDFALWKKQKPGEPSWNSPWGKGRPGWHIECSVMSTKYLGETIDIHAGGQDLIFPHHENEIAQSEAFTGKPFARYWVHNGYITINNEKMSKSKGNFFTVREIVNEFDPEVVRFFLLSAHYRNPINFSRELIQQAKNALDRLYNSKENLEHLIKNASKNEMKDEEKEIFNELLKYKDKFIEAMDDDLNTADGISAIFELVKSINTNINPESSKELIQKSHELFNELTNVLGIVNKEKEILDEEIGKLIEERQKARKEKNYALADNIRDDLKNKGIVLEDTPQGVKWKRI</sequence>
<feature type="short sequence motif" description="'HIGH' region" evidence="13">
    <location>
        <begin position="29"/>
        <end position="39"/>
    </location>
</feature>
<keyword evidence="10 13" id="KW-0648">Protein biosynthesis</keyword>
<keyword evidence="5 13" id="KW-0436">Ligase</keyword>
<dbReference type="RefSeq" id="WP_079495240.1">
    <property type="nucleotide sequence ID" value="NZ_FUZT01000016.1"/>
</dbReference>
<dbReference type="PRINTS" id="PR00983">
    <property type="entry name" value="TRNASYNTHCYS"/>
</dbReference>
<comment type="subcellular location">
    <subcellularLocation>
        <location evidence="1 13">Cytoplasm</location>
    </subcellularLocation>
</comment>
<keyword evidence="14" id="KW-0175">Coiled coil</keyword>
<dbReference type="SMART" id="SM00840">
    <property type="entry name" value="DALR_2"/>
    <property type="match status" value="1"/>
</dbReference>
<feature type="binding site" evidence="13">
    <location>
        <position position="207"/>
    </location>
    <ligand>
        <name>Zn(2+)</name>
        <dbReference type="ChEBI" id="CHEBI:29105"/>
    </ligand>
</feature>
<evidence type="ECO:0000256" key="10">
    <source>
        <dbReference type="ARBA" id="ARBA00022917"/>
    </source>
</evidence>
<dbReference type="EC" id="6.1.1.16" evidence="13"/>
<dbReference type="Pfam" id="PF09190">
    <property type="entry name" value="DALR_2"/>
    <property type="match status" value="1"/>
</dbReference>
<evidence type="ECO:0000256" key="5">
    <source>
        <dbReference type="ARBA" id="ARBA00022598"/>
    </source>
</evidence>
<dbReference type="InterPro" id="IPR015273">
    <property type="entry name" value="Cys-tRNA-synt_Ia_DALR"/>
</dbReference>
<feature type="binding site" evidence="13">
    <location>
        <position position="232"/>
    </location>
    <ligand>
        <name>Zn(2+)</name>
        <dbReference type="ChEBI" id="CHEBI:29105"/>
    </ligand>
</feature>
<dbReference type="GO" id="GO:0005829">
    <property type="term" value="C:cytosol"/>
    <property type="evidence" value="ECO:0007669"/>
    <property type="project" value="TreeGrafter"/>
</dbReference>
<comment type="subunit">
    <text evidence="3 13">Monomer.</text>
</comment>
<evidence type="ECO:0000256" key="9">
    <source>
        <dbReference type="ARBA" id="ARBA00022840"/>
    </source>
</evidence>
<dbReference type="CDD" id="cd00672">
    <property type="entry name" value="CysRS_core"/>
    <property type="match status" value="1"/>
</dbReference>
<dbReference type="OrthoDB" id="9815130at2"/>
<dbReference type="HAMAP" id="MF_00041">
    <property type="entry name" value="Cys_tRNA_synth"/>
    <property type="match status" value="1"/>
</dbReference>
<feature type="binding site" evidence="13">
    <location>
        <position position="236"/>
    </location>
    <ligand>
        <name>Zn(2+)</name>
        <dbReference type="ChEBI" id="CHEBI:29105"/>
    </ligand>
</feature>
<dbReference type="Gene3D" id="3.40.50.620">
    <property type="entry name" value="HUPs"/>
    <property type="match status" value="1"/>
</dbReference>
<dbReference type="EMBL" id="FUZT01000016">
    <property type="protein sequence ID" value="SKC87705.1"/>
    <property type="molecule type" value="Genomic_DNA"/>
</dbReference>
<organism evidence="16 17">
    <name type="scientific">Maledivibacter halophilus</name>
    <dbReference type="NCBI Taxonomy" id="36842"/>
    <lineage>
        <taxon>Bacteria</taxon>
        <taxon>Bacillati</taxon>
        <taxon>Bacillota</taxon>
        <taxon>Clostridia</taxon>
        <taxon>Peptostreptococcales</taxon>
        <taxon>Caminicellaceae</taxon>
        <taxon>Maledivibacter</taxon>
    </lineage>
</organism>
<dbReference type="GO" id="GO:0004817">
    <property type="term" value="F:cysteine-tRNA ligase activity"/>
    <property type="evidence" value="ECO:0007669"/>
    <property type="project" value="UniProtKB-UniRule"/>
</dbReference>
<evidence type="ECO:0000256" key="2">
    <source>
        <dbReference type="ARBA" id="ARBA00005594"/>
    </source>
</evidence>
<evidence type="ECO:0000256" key="14">
    <source>
        <dbReference type="SAM" id="Coils"/>
    </source>
</evidence>
<dbReference type="AlphaFoldDB" id="A0A1T5MHN1"/>
<accession>A0A1T5MHN1</accession>
<dbReference type="GO" id="GO:0006423">
    <property type="term" value="P:cysteinyl-tRNA aminoacylation"/>
    <property type="evidence" value="ECO:0007669"/>
    <property type="project" value="UniProtKB-UniRule"/>
</dbReference>
<dbReference type="Proteomes" id="UP000190285">
    <property type="component" value="Unassembled WGS sequence"/>
</dbReference>